<dbReference type="Pfam" id="PF24829">
    <property type="entry name" value="Phage_connect_2"/>
    <property type="match status" value="1"/>
</dbReference>
<accession>A0A930PPJ5</accession>
<dbReference type="AlphaFoldDB" id="A0A930PPJ5"/>
<dbReference type="EMBL" id="JABZXL010000026">
    <property type="protein sequence ID" value="MBF1659805.1"/>
    <property type="molecule type" value="Genomic_DNA"/>
</dbReference>
<name>A0A930PPJ5_9MICC</name>
<gene>
    <name evidence="1" type="ORF">HXO58_08225</name>
</gene>
<organism evidence="1 2">
    <name type="scientific">Rothia mucilaginosa</name>
    <dbReference type="NCBI Taxonomy" id="43675"/>
    <lineage>
        <taxon>Bacteria</taxon>
        <taxon>Bacillati</taxon>
        <taxon>Actinomycetota</taxon>
        <taxon>Actinomycetes</taxon>
        <taxon>Micrococcales</taxon>
        <taxon>Micrococcaceae</taxon>
        <taxon>Rothia</taxon>
    </lineage>
</organism>
<protein>
    <submittedName>
        <fullName evidence="1">Uncharacterized protein</fullName>
    </submittedName>
</protein>
<proteinExistence type="predicted"/>
<dbReference type="InterPro" id="IPR056951">
    <property type="entry name" value="Phage_connect_2"/>
</dbReference>
<comment type="caution">
    <text evidence="1">The sequence shown here is derived from an EMBL/GenBank/DDBJ whole genome shotgun (WGS) entry which is preliminary data.</text>
</comment>
<evidence type="ECO:0000313" key="1">
    <source>
        <dbReference type="EMBL" id="MBF1659805.1"/>
    </source>
</evidence>
<sequence length="118" mass="13611">MSVLADVKNMLGIEWDNYDFDNELKIFINSTFSTLEMLGAPTRATVIDQEATWEQLLGPANPPEIKSFVFLKVRQLFDPPQNAFLVTAIQHQLEELSWRITVHYSRYKGGVDQWKPLP</sequence>
<reference evidence="1" key="1">
    <citation type="submission" date="2020-04" db="EMBL/GenBank/DDBJ databases">
        <title>Deep metagenomics examines the oral microbiome during advanced dental caries in children, revealing novel taxa and co-occurrences with host molecules.</title>
        <authorList>
            <person name="Baker J.L."/>
            <person name="Morton J.T."/>
            <person name="Dinis M."/>
            <person name="Alvarez R."/>
            <person name="Tran N.C."/>
            <person name="Knight R."/>
            <person name="Edlund A."/>
        </authorList>
    </citation>
    <scope>NUCLEOTIDE SEQUENCE</scope>
    <source>
        <strain evidence="1">JCVI_29_bin.11</strain>
    </source>
</reference>
<evidence type="ECO:0000313" key="2">
    <source>
        <dbReference type="Proteomes" id="UP000713964"/>
    </source>
</evidence>
<dbReference type="Proteomes" id="UP000713964">
    <property type="component" value="Unassembled WGS sequence"/>
</dbReference>